<accession>A0AAD1RCN1</accession>
<proteinExistence type="predicted"/>
<keyword evidence="3" id="KW-0238">DNA-binding</keyword>
<dbReference type="SUPFAM" id="SSF48371">
    <property type="entry name" value="ARM repeat"/>
    <property type="match status" value="1"/>
</dbReference>
<keyword evidence="2" id="KW-0547">Nucleotide-binding</keyword>
<keyword evidence="2" id="KW-0378">Hydrolase</keyword>
<dbReference type="PANTHER" id="PTHR36498:SF1">
    <property type="entry name" value="TATA-BINDING PROTEIN-ASSOCIATED FACTOR 172"/>
    <property type="match status" value="1"/>
</dbReference>
<dbReference type="Pfam" id="PF02985">
    <property type="entry name" value="HEAT"/>
    <property type="match status" value="1"/>
</dbReference>
<keyword evidence="2" id="KW-0347">Helicase</keyword>
<evidence type="ECO:0000256" key="2">
    <source>
        <dbReference type="ARBA" id="ARBA00022806"/>
    </source>
</evidence>
<dbReference type="Gene3D" id="1.25.10.10">
    <property type="entry name" value="Leucine-rich Repeat Variant"/>
    <property type="match status" value="1"/>
</dbReference>
<dbReference type="FunFam" id="1.25.10.10:FF:000132">
    <property type="entry name" value="TATA-binding protein-associated factor 172 isoform X2"/>
    <property type="match status" value="1"/>
</dbReference>
<dbReference type="InterPro" id="IPR022707">
    <property type="entry name" value="Mot1_central_dom"/>
</dbReference>
<keyword evidence="2" id="KW-0067">ATP-binding</keyword>
<protein>
    <submittedName>
        <fullName evidence="6">TATA-binding -associated factor 172, partial</fullName>
    </submittedName>
</protein>
<dbReference type="GO" id="GO:0016887">
    <property type="term" value="F:ATP hydrolysis activity"/>
    <property type="evidence" value="ECO:0007669"/>
    <property type="project" value="InterPro"/>
</dbReference>
<dbReference type="InterPro" id="IPR044972">
    <property type="entry name" value="Mot1"/>
</dbReference>
<feature type="compositionally biased region" description="Polar residues" evidence="4">
    <location>
        <begin position="317"/>
        <end position="328"/>
    </location>
</feature>
<gene>
    <name evidence="6" type="ORF">PECUL_23A006194</name>
</gene>
<evidence type="ECO:0000256" key="4">
    <source>
        <dbReference type="SAM" id="MobiDB-lite"/>
    </source>
</evidence>
<dbReference type="InterPro" id="IPR011989">
    <property type="entry name" value="ARM-like"/>
</dbReference>
<dbReference type="GO" id="GO:0017025">
    <property type="term" value="F:TBP-class protein binding"/>
    <property type="evidence" value="ECO:0007669"/>
    <property type="project" value="InterPro"/>
</dbReference>
<feature type="domain" description="Mot1 central" evidence="5">
    <location>
        <begin position="74"/>
        <end position="114"/>
    </location>
</feature>
<dbReference type="InterPro" id="IPR016024">
    <property type="entry name" value="ARM-type_fold"/>
</dbReference>
<name>A0AAD1RCN1_PELCU</name>
<dbReference type="InterPro" id="IPR000357">
    <property type="entry name" value="HEAT"/>
</dbReference>
<organism evidence="6 7">
    <name type="scientific">Pelobates cultripes</name>
    <name type="common">Western spadefoot toad</name>
    <dbReference type="NCBI Taxonomy" id="61616"/>
    <lineage>
        <taxon>Eukaryota</taxon>
        <taxon>Metazoa</taxon>
        <taxon>Chordata</taxon>
        <taxon>Craniata</taxon>
        <taxon>Vertebrata</taxon>
        <taxon>Euteleostomi</taxon>
        <taxon>Amphibia</taxon>
        <taxon>Batrachia</taxon>
        <taxon>Anura</taxon>
        <taxon>Pelobatoidea</taxon>
        <taxon>Pelobatidae</taxon>
        <taxon>Pelobates</taxon>
    </lineage>
</organism>
<evidence type="ECO:0000259" key="5">
    <source>
        <dbReference type="Pfam" id="PF12054"/>
    </source>
</evidence>
<dbReference type="GO" id="GO:0004386">
    <property type="term" value="F:helicase activity"/>
    <property type="evidence" value="ECO:0007669"/>
    <property type="project" value="UniProtKB-KW"/>
</dbReference>
<evidence type="ECO:0000313" key="6">
    <source>
        <dbReference type="EMBL" id="CAH2248173.1"/>
    </source>
</evidence>
<dbReference type="Proteomes" id="UP001295444">
    <property type="component" value="Chromosome 02"/>
</dbReference>
<dbReference type="EMBL" id="OW240913">
    <property type="protein sequence ID" value="CAH2248173.1"/>
    <property type="molecule type" value="Genomic_DNA"/>
</dbReference>
<reference evidence="6" key="1">
    <citation type="submission" date="2022-03" db="EMBL/GenBank/DDBJ databases">
        <authorList>
            <person name="Alioto T."/>
            <person name="Alioto T."/>
            <person name="Gomez Garrido J."/>
        </authorList>
    </citation>
    <scope>NUCLEOTIDE SEQUENCE</scope>
</reference>
<sequence>MAYGDTMLLIAAVFRRLLWQRDVAASCEGPQLIYDWEVIPVIARMRRCAEQTPSIGRYKEQLVCMNIKLSIQNRVNGKAQKNYLIQRRGAEFTLSTIARHFGSDLMKALPQVWEAMVGPLRSNINIDHFDGKVLLDKGDDPAQELVNSLQVFEVTAASMNTELHPLLLQHLPHLFMCLQHPYTAVRHMAARCVGVMSRIATMETMNTTLEKVLPWLGAIDDNTKQEGAIEALACVMEQLDVGIVPYIVLLVVPVLGRMSDQTDSVRFMATQCFATLIRLMPLEVQKDSLWSSRSLLTENDGSASPPPCVPPPFPLHATSNLLRGSDVN</sequence>
<feature type="compositionally biased region" description="Pro residues" evidence="4">
    <location>
        <begin position="304"/>
        <end position="314"/>
    </location>
</feature>
<dbReference type="PANTHER" id="PTHR36498">
    <property type="entry name" value="TATA-BINDING PROTEIN-ASSOCIATED FACTOR 172"/>
    <property type="match status" value="1"/>
</dbReference>
<dbReference type="GO" id="GO:0003677">
    <property type="term" value="F:DNA binding"/>
    <property type="evidence" value="ECO:0007669"/>
    <property type="project" value="UniProtKB-KW"/>
</dbReference>
<dbReference type="Pfam" id="PF12054">
    <property type="entry name" value="DUF3535"/>
    <property type="match status" value="1"/>
</dbReference>
<evidence type="ECO:0000313" key="7">
    <source>
        <dbReference type="Proteomes" id="UP001295444"/>
    </source>
</evidence>
<evidence type="ECO:0000256" key="1">
    <source>
        <dbReference type="ARBA" id="ARBA00022737"/>
    </source>
</evidence>
<feature type="region of interest" description="Disordered" evidence="4">
    <location>
        <begin position="297"/>
        <end position="328"/>
    </location>
</feature>
<keyword evidence="1" id="KW-0677">Repeat</keyword>
<dbReference type="AlphaFoldDB" id="A0AAD1RCN1"/>
<keyword evidence="7" id="KW-1185">Reference proteome</keyword>
<evidence type="ECO:0000256" key="3">
    <source>
        <dbReference type="ARBA" id="ARBA00023125"/>
    </source>
</evidence>